<feature type="transmembrane region" description="Helical" evidence="7">
    <location>
        <begin position="425"/>
        <end position="442"/>
    </location>
</feature>
<feature type="transmembrane region" description="Helical" evidence="7">
    <location>
        <begin position="286"/>
        <end position="305"/>
    </location>
</feature>
<evidence type="ECO:0000256" key="7">
    <source>
        <dbReference type="SAM" id="Phobius"/>
    </source>
</evidence>
<evidence type="ECO:0000256" key="2">
    <source>
        <dbReference type="ARBA" id="ARBA00007015"/>
    </source>
</evidence>
<comment type="caution">
    <text evidence="8">The sequence shown here is derived from an EMBL/GenBank/DDBJ whole genome shotgun (WGS) entry which is preliminary data.</text>
</comment>
<comment type="similarity">
    <text evidence="2">Belongs to the major facilitator superfamily. Folate-biopterin transporter (TC 2.A.71) family.</text>
</comment>
<feature type="transmembrane region" description="Helical" evidence="7">
    <location>
        <begin position="348"/>
        <end position="367"/>
    </location>
</feature>
<dbReference type="PANTHER" id="PTHR31585">
    <property type="entry name" value="FOLATE-BIOPTERIN TRANSPORTER 1, CHLOROPLASTIC"/>
    <property type="match status" value="1"/>
</dbReference>
<protein>
    <submittedName>
        <fullName evidence="8">Putative folate-biopterin transporter 7 isoform X2</fullName>
    </submittedName>
</protein>
<dbReference type="InterPro" id="IPR036259">
    <property type="entry name" value="MFS_trans_sf"/>
</dbReference>
<keyword evidence="6 7" id="KW-0472">Membrane</keyword>
<organism evidence="8 9">
    <name type="scientific">Cinnamomum micranthum f. kanehirae</name>
    <dbReference type="NCBI Taxonomy" id="337451"/>
    <lineage>
        <taxon>Eukaryota</taxon>
        <taxon>Viridiplantae</taxon>
        <taxon>Streptophyta</taxon>
        <taxon>Embryophyta</taxon>
        <taxon>Tracheophyta</taxon>
        <taxon>Spermatophyta</taxon>
        <taxon>Magnoliopsida</taxon>
        <taxon>Magnoliidae</taxon>
        <taxon>Laurales</taxon>
        <taxon>Lauraceae</taxon>
        <taxon>Cinnamomum</taxon>
    </lineage>
</organism>
<feature type="transmembrane region" description="Helical" evidence="7">
    <location>
        <begin position="251"/>
        <end position="274"/>
    </location>
</feature>
<evidence type="ECO:0000256" key="4">
    <source>
        <dbReference type="ARBA" id="ARBA00022692"/>
    </source>
</evidence>
<feature type="transmembrane region" description="Helical" evidence="7">
    <location>
        <begin position="154"/>
        <end position="175"/>
    </location>
</feature>
<reference evidence="8 9" key="1">
    <citation type="journal article" date="2019" name="Nat. Plants">
        <title>Stout camphor tree genome fills gaps in understanding of flowering plant genome evolution.</title>
        <authorList>
            <person name="Chaw S.M."/>
            <person name="Liu Y.C."/>
            <person name="Wu Y.W."/>
            <person name="Wang H.Y."/>
            <person name="Lin C.I."/>
            <person name="Wu C.S."/>
            <person name="Ke H.M."/>
            <person name="Chang L.Y."/>
            <person name="Hsu C.Y."/>
            <person name="Yang H.T."/>
            <person name="Sudianto E."/>
            <person name="Hsu M.H."/>
            <person name="Wu K.P."/>
            <person name="Wang L.N."/>
            <person name="Leebens-Mack J.H."/>
            <person name="Tsai I.J."/>
        </authorList>
    </citation>
    <scope>NUCLEOTIDE SEQUENCE [LARGE SCALE GENOMIC DNA]</scope>
    <source>
        <strain evidence="9">cv. Chaw 1501</strain>
        <tissue evidence="8">Young leaves</tissue>
    </source>
</reference>
<proteinExistence type="inferred from homology"/>
<dbReference type="InterPro" id="IPR039309">
    <property type="entry name" value="BT1"/>
</dbReference>
<dbReference type="AlphaFoldDB" id="A0A3S3QS61"/>
<feature type="transmembrane region" description="Helical" evidence="7">
    <location>
        <begin position="387"/>
        <end position="413"/>
    </location>
</feature>
<sequence length="455" mass="48673">MKDPKEEEAANWVRRLLGLGFWVQGFRCFAWMGVNFFLKDGLKVAPSTLQLLQNSANLPMVGKPLYGIVSDAVYIRGEHRIPYIAIGALLQSVSWLAVGVTPASSISILTMSLFLLLGNLGASIVEVANDALVAETGKPASPTSSEGGGGELQSFVWMLASIGGALGNLLGGICISRISPHSMFIIFGLLLALQFLATASVRESSLNLPKPIISDNKKRNNKIKSYSSSSGGSNIRKQLSQLSLALQRPDIAYSIAWFTMSFAIIPILMGTMFFYQTQQLQLDSSLLGISKVFGQAVMLAWSASYNRWLKAVPARKLISGVQVATAALMVSDALFVRRLYREMGVSDGTYVVLFSGLLEVLPLFKVLPFSVLMAGLCPAGCEGSLMAFVMSAIALATIVSGYLGVALAAFMGVSGDDFTCLPQAILIQAACTLLPVFWTSWIPDAAIGSGRAKTD</sequence>
<dbReference type="Gene3D" id="1.20.1250.20">
    <property type="entry name" value="MFS general substrate transporter like domains"/>
    <property type="match status" value="1"/>
</dbReference>
<feature type="transmembrane region" description="Helical" evidence="7">
    <location>
        <begin position="182"/>
        <end position="201"/>
    </location>
</feature>
<feature type="transmembrane region" description="Helical" evidence="7">
    <location>
        <begin position="113"/>
        <end position="134"/>
    </location>
</feature>
<dbReference type="Pfam" id="PF03092">
    <property type="entry name" value="BT1"/>
    <property type="match status" value="1"/>
</dbReference>
<dbReference type="SUPFAM" id="SSF103473">
    <property type="entry name" value="MFS general substrate transporter"/>
    <property type="match status" value="1"/>
</dbReference>
<dbReference type="InterPro" id="IPR004324">
    <property type="entry name" value="FBT"/>
</dbReference>
<evidence type="ECO:0000256" key="6">
    <source>
        <dbReference type="ARBA" id="ARBA00023136"/>
    </source>
</evidence>
<keyword evidence="9" id="KW-1185">Reference proteome</keyword>
<feature type="transmembrane region" description="Helical" evidence="7">
    <location>
        <begin position="81"/>
        <end position="101"/>
    </location>
</feature>
<gene>
    <name evidence="8" type="ORF">CKAN_01872300</name>
</gene>
<feature type="transmembrane region" description="Helical" evidence="7">
    <location>
        <begin position="12"/>
        <end position="34"/>
    </location>
</feature>
<evidence type="ECO:0000256" key="3">
    <source>
        <dbReference type="ARBA" id="ARBA00022448"/>
    </source>
</evidence>
<evidence type="ECO:0000256" key="1">
    <source>
        <dbReference type="ARBA" id="ARBA00004141"/>
    </source>
</evidence>
<evidence type="ECO:0000313" key="9">
    <source>
        <dbReference type="Proteomes" id="UP000283530"/>
    </source>
</evidence>
<dbReference type="PANTHER" id="PTHR31585:SF2">
    <property type="entry name" value="FOLATE-BIOPTERIN TRANSPORTER 7-RELATED"/>
    <property type="match status" value="1"/>
</dbReference>
<dbReference type="Proteomes" id="UP000283530">
    <property type="component" value="Unassembled WGS sequence"/>
</dbReference>
<name>A0A3S3QS61_9MAGN</name>
<dbReference type="EMBL" id="QPKB01000007">
    <property type="protein sequence ID" value="RWR89659.1"/>
    <property type="molecule type" value="Genomic_DNA"/>
</dbReference>
<keyword evidence="3" id="KW-0813">Transport</keyword>
<accession>A0A3S3QS61</accession>
<comment type="subcellular location">
    <subcellularLocation>
        <location evidence="1">Membrane</location>
        <topology evidence="1">Multi-pass membrane protein</topology>
    </subcellularLocation>
</comment>
<evidence type="ECO:0000313" key="8">
    <source>
        <dbReference type="EMBL" id="RWR89659.1"/>
    </source>
</evidence>
<dbReference type="GO" id="GO:0016020">
    <property type="term" value="C:membrane"/>
    <property type="evidence" value="ECO:0007669"/>
    <property type="project" value="UniProtKB-SubCell"/>
</dbReference>
<dbReference type="OrthoDB" id="1923497at2759"/>
<keyword evidence="4 7" id="KW-0812">Transmembrane</keyword>
<dbReference type="NCBIfam" id="TIGR00788">
    <property type="entry name" value="fbt"/>
    <property type="match status" value="1"/>
</dbReference>
<evidence type="ECO:0000256" key="5">
    <source>
        <dbReference type="ARBA" id="ARBA00022989"/>
    </source>
</evidence>
<feature type="transmembrane region" description="Helical" evidence="7">
    <location>
        <begin position="317"/>
        <end position="336"/>
    </location>
</feature>
<keyword evidence="5 7" id="KW-1133">Transmembrane helix</keyword>